<feature type="transmembrane region" description="Helical" evidence="2">
    <location>
        <begin position="324"/>
        <end position="348"/>
    </location>
</feature>
<sequence>MVIDNIDPLTVLDFTASNIHLSNLHLVKKSKIYVPTYNSNNNNPKYVPSYLNPTTQKKKSNYFYSNDNKKTYPSYSYNSGSNHGNNGEMSSGSDDVSGGQNGNQNGGGQNGNQNNQNGNQNNNQNPNQNSNQSGGSGQNSNQNGQNNNQNGQNGNQNGQNGNPNGNQNGNQNGQNGNPNGNQNGNQNGQNGNQNGQNGNQNGNQNGQNGNQNGNQNGQNGNQNGNQNDNQNGDSNNQNDNQNGDSNNQNDNQNGGQNGNNPGSGTIVTNSISLSVNTVSSTVTPTSSPPDPSLAVTSKVPASITPINTESSGAASSANATNSNILPVILAVGAFLIALLAFLIVFCFLKKRKRETGLERGIPENSLHNQPVQSNVMTETSATSSPPEVPPVTFYAGDVFEKRATVHSVESVKSKNSYLGEMSTFNFNAGDDRYNLLSQSISVLPTKDVTEDLMSNLNLKTVENETVSVSHHNSNLSSGEVADKSDIGVNEASIPETVPPTSLTEAVFVIPENEVPKPVIEDTETEKNISIPTIVPVAITTELNSNKNIEKKKATETAENVSRPSENFK</sequence>
<evidence type="ECO:0000313" key="4">
    <source>
        <dbReference type="Proteomes" id="UP001211065"/>
    </source>
</evidence>
<organism evidence="3 4">
    <name type="scientific">Clydaea vesicula</name>
    <dbReference type="NCBI Taxonomy" id="447962"/>
    <lineage>
        <taxon>Eukaryota</taxon>
        <taxon>Fungi</taxon>
        <taxon>Fungi incertae sedis</taxon>
        <taxon>Chytridiomycota</taxon>
        <taxon>Chytridiomycota incertae sedis</taxon>
        <taxon>Chytridiomycetes</taxon>
        <taxon>Lobulomycetales</taxon>
        <taxon>Lobulomycetaceae</taxon>
        <taxon>Clydaea</taxon>
    </lineage>
</organism>
<keyword evidence="4" id="KW-1185">Reference proteome</keyword>
<feature type="region of interest" description="Disordered" evidence="1">
    <location>
        <begin position="543"/>
        <end position="568"/>
    </location>
</feature>
<accession>A0AAD5TVS2</accession>
<feature type="region of interest" description="Disordered" evidence="1">
    <location>
        <begin position="37"/>
        <end position="268"/>
    </location>
</feature>
<feature type="region of interest" description="Disordered" evidence="1">
    <location>
        <begin position="359"/>
        <end position="387"/>
    </location>
</feature>
<proteinExistence type="predicted"/>
<name>A0AAD5TVS2_9FUNG</name>
<evidence type="ECO:0000313" key="3">
    <source>
        <dbReference type="EMBL" id="KAJ3208544.1"/>
    </source>
</evidence>
<feature type="compositionally biased region" description="Low complexity" evidence="1">
    <location>
        <begin position="111"/>
        <end position="268"/>
    </location>
</feature>
<keyword evidence="2" id="KW-1133">Transmembrane helix</keyword>
<evidence type="ECO:0000256" key="1">
    <source>
        <dbReference type="SAM" id="MobiDB-lite"/>
    </source>
</evidence>
<keyword evidence="2" id="KW-0472">Membrane</keyword>
<dbReference type="Proteomes" id="UP001211065">
    <property type="component" value="Unassembled WGS sequence"/>
</dbReference>
<feature type="compositionally biased region" description="Low complexity" evidence="1">
    <location>
        <begin position="74"/>
        <end position="93"/>
    </location>
</feature>
<feature type="compositionally biased region" description="Polar residues" evidence="1">
    <location>
        <begin position="556"/>
        <end position="568"/>
    </location>
</feature>
<gene>
    <name evidence="3" type="ORF">HK099_008693</name>
</gene>
<dbReference type="AlphaFoldDB" id="A0AAD5TVS2"/>
<feature type="non-terminal residue" evidence="3">
    <location>
        <position position="568"/>
    </location>
</feature>
<keyword evidence="2" id="KW-0812">Transmembrane</keyword>
<evidence type="ECO:0000256" key="2">
    <source>
        <dbReference type="SAM" id="Phobius"/>
    </source>
</evidence>
<feature type="compositionally biased region" description="Polar residues" evidence="1">
    <location>
        <begin position="365"/>
        <end position="385"/>
    </location>
</feature>
<reference evidence="3" key="1">
    <citation type="submission" date="2020-05" db="EMBL/GenBank/DDBJ databases">
        <title>Phylogenomic resolution of chytrid fungi.</title>
        <authorList>
            <person name="Stajich J.E."/>
            <person name="Amses K."/>
            <person name="Simmons R."/>
            <person name="Seto K."/>
            <person name="Myers J."/>
            <person name="Bonds A."/>
            <person name="Quandt C.A."/>
            <person name="Barry K."/>
            <person name="Liu P."/>
            <person name="Grigoriev I."/>
            <person name="Longcore J.E."/>
            <person name="James T.Y."/>
        </authorList>
    </citation>
    <scope>NUCLEOTIDE SEQUENCE</scope>
    <source>
        <strain evidence="3">JEL0476</strain>
    </source>
</reference>
<protein>
    <submittedName>
        <fullName evidence="3">Uncharacterized protein</fullName>
    </submittedName>
</protein>
<dbReference type="EMBL" id="JADGJW010000989">
    <property type="protein sequence ID" value="KAJ3208544.1"/>
    <property type="molecule type" value="Genomic_DNA"/>
</dbReference>
<comment type="caution">
    <text evidence="3">The sequence shown here is derived from an EMBL/GenBank/DDBJ whole genome shotgun (WGS) entry which is preliminary data.</text>
</comment>
<feature type="compositionally biased region" description="Gly residues" evidence="1">
    <location>
        <begin position="99"/>
        <end position="110"/>
    </location>
</feature>